<comment type="caution">
    <text evidence="9">The sequence shown here is derived from an EMBL/GenBank/DDBJ whole genome shotgun (WGS) entry which is preliminary data.</text>
</comment>
<evidence type="ECO:0000256" key="6">
    <source>
        <dbReference type="ARBA" id="ARBA00048212"/>
    </source>
</evidence>
<dbReference type="GO" id="GO:0008483">
    <property type="term" value="F:transaminase activity"/>
    <property type="evidence" value="ECO:0007669"/>
    <property type="project" value="UniProtKB-KW"/>
</dbReference>
<comment type="catalytic activity">
    <reaction evidence="8">
        <text>L-leucine + 2-oxoglutarate = 4-methyl-2-oxopentanoate + L-glutamate</text>
        <dbReference type="Rhea" id="RHEA:18321"/>
        <dbReference type="ChEBI" id="CHEBI:16810"/>
        <dbReference type="ChEBI" id="CHEBI:17865"/>
        <dbReference type="ChEBI" id="CHEBI:29985"/>
        <dbReference type="ChEBI" id="CHEBI:57427"/>
        <dbReference type="EC" id="2.6.1.42"/>
    </reaction>
</comment>
<dbReference type="CDD" id="cd00449">
    <property type="entry name" value="PLPDE_IV"/>
    <property type="match status" value="1"/>
</dbReference>
<comment type="pathway">
    <text evidence="3">Amino-acid biosynthesis; L-leucine biosynthesis; L-leucine from 3-methyl-2-oxobutanoate: step 4/4.</text>
</comment>
<dbReference type="InterPro" id="IPR043131">
    <property type="entry name" value="BCAT-like_N"/>
</dbReference>
<dbReference type="InterPro" id="IPR043132">
    <property type="entry name" value="BCAT-like_C"/>
</dbReference>
<evidence type="ECO:0000256" key="4">
    <source>
        <dbReference type="ARBA" id="ARBA00009320"/>
    </source>
</evidence>
<evidence type="ECO:0000256" key="8">
    <source>
        <dbReference type="ARBA" id="ARBA00049229"/>
    </source>
</evidence>
<comment type="similarity">
    <text evidence="4">Belongs to the class-IV pyridoxal-phosphate-dependent aminotransferase family.</text>
</comment>
<dbReference type="Gene3D" id="3.30.470.10">
    <property type="match status" value="1"/>
</dbReference>
<dbReference type="EC" id="2.6.1.42" evidence="5"/>
<reference evidence="9 10" key="1">
    <citation type="submission" date="2017-06" db="EMBL/GenBank/DDBJ databases">
        <authorList>
            <person name="Varghese N."/>
            <person name="Submissions S."/>
        </authorList>
    </citation>
    <scope>NUCLEOTIDE SEQUENCE [LARGE SCALE GENOMIC DNA]</scope>
    <source>
        <strain evidence="9 10">DSM 19840</strain>
    </source>
</reference>
<gene>
    <name evidence="9" type="ORF">SAMN04488009_2150</name>
</gene>
<accession>A0ABY1SI89</accession>
<dbReference type="InterPro" id="IPR036038">
    <property type="entry name" value="Aminotransferase-like"/>
</dbReference>
<comment type="pathway">
    <text evidence="2">Amino-acid biosynthesis; L-valine biosynthesis; L-valine from pyruvate: step 4/4.</text>
</comment>
<comment type="catalytic activity">
    <reaction evidence="6">
        <text>L-valine + 2-oxoglutarate = 3-methyl-2-oxobutanoate + L-glutamate</text>
        <dbReference type="Rhea" id="RHEA:24813"/>
        <dbReference type="ChEBI" id="CHEBI:11851"/>
        <dbReference type="ChEBI" id="CHEBI:16810"/>
        <dbReference type="ChEBI" id="CHEBI:29985"/>
        <dbReference type="ChEBI" id="CHEBI:57762"/>
        <dbReference type="EC" id="2.6.1.42"/>
    </reaction>
</comment>
<dbReference type="Pfam" id="PF01063">
    <property type="entry name" value="Aminotran_4"/>
    <property type="match status" value="1"/>
</dbReference>
<dbReference type="RefSeq" id="WP_089260553.1">
    <property type="nucleotide sequence ID" value="NZ_FZNV01000002.1"/>
</dbReference>
<evidence type="ECO:0000256" key="3">
    <source>
        <dbReference type="ARBA" id="ARBA00005072"/>
    </source>
</evidence>
<comment type="catalytic activity">
    <reaction evidence="7">
        <text>L-isoleucine + 2-oxoglutarate = (S)-3-methyl-2-oxopentanoate + L-glutamate</text>
        <dbReference type="Rhea" id="RHEA:24801"/>
        <dbReference type="ChEBI" id="CHEBI:16810"/>
        <dbReference type="ChEBI" id="CHEBI:29985"/>
        <dbReference type="ChEBI" id="CHEBI:35146"/>
        <dbReference type="ChEBI" id="CHEBI:58045"/>
        <dbReference type="EC" id="2.6.1.42"/>
    </reaction>
</comment>
<dbReference type="PANTHER" id="PTHR42743:SF11">
    <property type="entry name" value="AMINODEOXYCHORISMATE LYASE"/>
    <property type="match status" value="1"/>
</dbReference>
<dbReference type="InterPro" id="IPR050571">
    <property type="entry name" value="Class-IV_PLP-Dep_Aminotrnsfr"/>
</dbReference>
<proteinExistence type="inferred from homology"/>
<dbReference type="SUPFAM" id="SSF56752">
    <property type="entry name" value="D-aminoacid aminotransferase-like PLP-dependent enzymes"/>
    <property type="match status" value="1"/>
</dbReference>
<evidence type="ECO:0000256" key="7">
    <source>
        <dbReference type="ARBA" id="ARBA00048798"/>
    </source>
</evidence>
<dbReference type="PANTHER" id="PTHR42743">
    <property type="entry name" value="AMINO-ACID AMINOTRANSFERASE"/>
    <property type="match status" value="1"/>
</dbReference>
<dbReference type="InterPro" id="IPR001544">
    <property type="entry name" value="Aminotrans_IV"/>
</dbReference>
<keyword evidence="9" id="KW-0032">Aminotransferase</keyword>
<evidence type="ECO:0000256" key="1">
    <source>
        <dbReference type="ARBA" id="ARBA00004824"/>
    </source>
</evidence>
<keyword evidence="10" id="KW-1185">Reference proteome</keyword>
<dbReference type="Proteomes" id="UP000198337">
    <property type="component" value="Unassembled WGS sequence"/>
</dbReference>
<comment type="pathway">
    <text evidence="1">Amino-acid biosynthesis; L-isoleucine biosynthesis; L-isoleucine from 2-oxobutanoate: step 4/4.</text>
</comment>
<protein>
    <recommendedName>
        <fullName evidence="5">branched-chain-amino-acid transaminase</fullName>
        <ecNumber evidence="5">2.6.1.42</ecNumber>
    </recommendedName>
</protein>
<evidence type="ECO:0000256" key="5">
    <source>
        <dbReference type="ARBA" id="ARBA00013053"/>
    </source>
</evidence>
<sequence>MVNFNGELVEGNGPILYADNRGLQFGDALFERLRVVNGDVFFLEEHYLRLMSSMRILRMVIPMNFTMEFMEAEILRLISNINADKEYEIKFTVFRNSTKKDATNVNSISYVITAKELEHTFFTMNTGDYEVELYKDFYKNSTMLSNLETTNKILYTVAEIYANENDYDDCLLLNERKQVVETLKGNIFLVKDKCIKTPPLTDGCLNGVLRKKLMDIIAKLEDYQLLEESISPFELQKADEIFLTNSIDGIVSISKYRKKNFNDVAAKALIGKLNAAARLSLTKTV</sequence>
<keyword evidence="9" id="KW-0808">Transferase</keyword>
<evidence type="ECO:0000313" key="10">
    <source>
        <dbReference type="Proteomes" id="UP000198337"/>
    </source>
</evidence>
<evidence type="ECO:0000313" key="9">
    <source>
        <dbReference type="EMBL" id="SNR48762.1"/>
    </source>
</evidence>
<name>A0ABY1SI89_9FLAO</name>
<evidence type="ECO:0000256" key="2">
    <source>
        <dbReference type="ARBA" id="ARBA00004931"/>
    </source>
</evidence>
<dbReference type="Gene3D" id="3.20.10.10">
    <property type="entry name" value="D-amino Acid Aminotransferase, subunit A, domain 2"/>
    <property type="match status" value="1"/>
</dbReference>
<dbReference type="EMBL" id="FZNV01000002">
    <property type="protein sequence ID" value="SNR48762.1"/>
    <property type="molecule type" value="Genomic_DNA"/>
</dbReference>
<organism evidence="9 10">
    <name type="scientific">Maribacter sedimenticola</name>
    <dbReference type="NCBI Taxonomy" id="228956"/>
    <lineage>
        <taxon>Bacteria</taxon>
        <taxon>Pseudomonadati</taxon>
        <taxon>Bacteroidota</taxon>
        <taxon>Flavobacteriia</taxon>
        <taxon>Flavobacteriales</taxon>
        <taxon>Flavobacteriaceae</taxon>
        <taxon>Maribacter</taxon>
    </lineage>
</organism>